<dbReference type="CDD" id="cd04516">
    <property type="entry name" value="TBP_eukaryotes"/>
    <property type="match status" value="1"/>
</dbReference>
<proteinExistence type="inferred from homology"/>
<evidence type="ECO:0000313" key="7">
    <source>
        <dbReference type="EnsemblPlants" id="Pp3c4_16100V3.2"/>
    </source>
</evidence>
<dbReference type="PROSITE" id="PS00351">
    <property type="entry name" value="TFIID"/>
    <property type="match status" value="1"/>
</dbReference>
<dbReference type="Pfam" id="PF00352">
    <property type="entry name" value="TBP"/>
    <property type="match status" value="2"/>
</dbReference>
<evidence type="ECO:0000256" key="1">
    <source>
        <dbReference type="ARBA" id="ARBA00004123"/>
    </source>
</evidence>
<dbReference type="InterPro" id="IPR000814">
    <property type="entry name" value="TBP"/>
</dbReference>
<organism evidence="7 8">
    <name type="scientific">Physcomitrium patens</name>
    <name type="common">Spreading-leaved earth moss</name>
    <name type="synonym">Physcomitrella patens</name>
    <dbReference type="NCBI Taxonomy" id="3218"/>
    <lineage>
        <taxon>Eukaryota</taxon>
        <taxon>Viridiplantae</taxon>
        <taxon>Streptophyta</taxon>
        <taxon>Embryophyta</taxon>
        <taxon>Bryophyta</taxon>
        <taxon>Bryophytina</taxon>
        <taxon>Bryopsida</taxon>
        <taxon>Funariidae</taxon>
        <taxon>Funariales</taxon>
        <taxon>Funariaceae</taxon>
        <taxon>Physcomitrium</taxon>
    </lineage>
</organism>
<dbReference type="FunFam" id="3.30.310.10:FF:000002">
    <property type="entry name" value="TATA-box-binding protein 2"/>
    <property type="match status" value="1"/>
</dbReference>
<dbReference type="SUPFAM" id="SSF55945">
    <property type="entry name" value="TATA-box binding protein-like"/>
    <property type="match status" value="2"/>
</dbReference>
<keyword evidence="5" id="KW-0539">Nucleus</keyword>
<dbReference type="Proteomes" id="UP000006727">
    <property type="component" value="Chromosome 4"/>
</dbReference>
<dbReference type="GO" id="GO:0005634">
    <property type="term" value="C:nucleus"/>
    <property type="evidence" value="ECO:0007669"/>
    <property type="project" value="UniProtKB-SubCell"/>
</dbReference>
<name>A0A7I4DI50_PHYPA</name>
<evidence type="ECO:0000256" key="3">
    <source>
        <dbReference type="ARBA" id="ARBA00023125"/>
    </source>
</evidence>
<comment type="similarity">
    <text evidence="2">Belongs to the TBP family.</text>
</comment>
<comment type="subcellular location">
    <subcellularLocation>
        <location evidence="1">Nucleus</location>
    </subcellularLocation>
</comment>
<dbReference type="GO" id="GO:0006352">
    <property type="term" value="P:DNA-templated transcription initiation"/>
    <property type="evidence" value="ECO:0000318"/>
    <property type="project" value="GO_Central"/>
</dbReference>
<dbReference type="GO" id="GO:0003677">
    <property type="term" value="F:DNA binding"/>
    <property type="evidence" value="ECO:0007669"/>
    <property type="project" value="UniProtKB-KW"/>
</dbReference>
<dbReference type="GO" id="GO:0016251">
    <property type="term" value="F:RNA polymerase II general transcription initiation factor activity"/>
    <property type="evidence" value="ECO:0000318"/>
    <property type="project" value="GO_Central"/>
</dbReference>
<keyword evidence="4" id="KW-0804">Transcription</keyword>
<keyword evidence="8" id="KW-1185">Reference proteome</keyword>
<keyword evidence="6" id="KW-0812">Transmembrane</keyword>
<dbReference type="HAMAP" id="MF_00408">
    <property type="entry name" value="TATA_bind_prot_arch"/>
    <property type="match status" value="1"/>
</dbReference>
<keyword evidence="6" id="KW-0472">Membrane</keyword>
<dbReference type="AlphaFoldDB" id="A0A7I4DI50"/>
<dbReference type="FunFam" id="3.30.310.10:FF:000001">
    <property type="entry name" value="TATA-box-binding protein 2"/>
    <property type="match status" value="1"/>
</dbReference>
<sequence length="265" mass="30079">MAELVLEGSQPVDLAKHPSGIVPTLQNIVSTVNMDCRLELKTIALHARNAEYNPKRFAAVIMRIREPKTTALIFASGKMVCTGAKSEQQSKLAARKYARIIQKLGFPAQFKDFKIQNIVGSCDVKFPIRLEGLAYAHGHFSSYEPELFPGLIYRMKQPKIVLLIFVSGKIVLTGAKVRDEIYEAFENIYPVLTEFRKIQQCDWLHMKKLLSPFPELFLHPFALESSHFVAASARGLSLAWFFFVFITVGGEKKKRSKGKRKKDRF</sequence>
<reference evidence="7 8" key="1">
    <citation type="journal article" date="2008" name="Science">
        <title>The Physcomitrella genome reveals evolutionary insights into the conquest of land by plants.</title>
        <authorList>
            <person name="Rensing S."/>
            <person name="Lang D."/>
            <person name="Zimmer A."/>
            <person name="Terry A."/>
            <person name="Salamov A."/>
            <person name="Shapiro H."/>
            <person name="Nishiyama T."/>
            <person name="Perroud P.-F."/>
            <person name="Lindquist E."/>
            <person name="Kamisugi Y."/>
            <person name="Tanahashi T."/>
            <person name="Sakakibara K."/>
            <person name="Fujita T."/>
            <person name="Oishi K."/>
            <person name="Shin-I T."/>
            <person name="Kuroki Y."/>
            <person name="Toyoda A."/>
            <person name="Suzuki Y."/>
            <person name="Hashimoto A."/>
            <person name="Yamaguchi K."/>
            <person name="Sugano A."/>
            <person name="Kohara Y."/>
            <person name="Fujiyama A."/>
            <person name="Anterola A."/>
            <person name="Aoki S."/>
            <person name="Ashton N."/>
            <person name="Barbazuk W.B."/>
            <person name="Barker E."/>
            <person name="Bennetzen J."/>
            <person name="Bezanilla M."/>
            <person name="Blankenship R."/>
            <person name="Cho S.H."/>
            <person name="Dutcher S."/>
            <person name="Estelle M."/>
            <person name="Fawcett J.A."/>
            <person name="Gundlach H."/>
            <person name="Hanada K."/>
            <person name="Heyl A."/>
            <person name="Hicks K.A."/>
            <person name="Hugh J."/>
            <person name="Lohr M."/>
            <person name="Mayer K."/>
            <person name="Melkozernov A."/>
            <person name="Murata T."/>
            <person name="Nelson D."/>
            <person name="Pils B."/>
            <person name="Prigge M."/>
            <person name="Reiss B."/>
            <person name="Renner T."/>
            <person name="Rombauts S."/>
            <person name="Rushton P."/>
            <person name="Sanderfoot A."/>
            <person name="Schween G."/>
            <person name="Shiu S.-H."/>
            <person name="Stueber K."/>
            <person name="Theodoulou F.L."/>
            <person name="Tu H."/>
            <person name="Van de Peer Y."/>
            <person name="Verrier P.J."/>
            <person name="Waters E."/>
            <person name="Wood A."/>
            <person name="Yang L."/>
            <person name="Cove D."/>
            <person name="Cuming A."/>
            <person name="Hasebe M."/>
            <person name="Lucas S."/>
            <person name="Mishler D.B."/>
            <person name="Reski R."/>
            <person name="Grigoriev I."/>
            <person name="Quatrano R.S."/>
            <person name="Boore J.L."/>
        </authorList>
    </citation>
    <scope>NUCLEOTIDE SEQUENCE [LARGE SCALE GENOMIC DNA]</scope>
    <source>
        <strain evidence="7 8">cv. Gransden 2004</strain>
    </source>
</reference>
<dbReference type="EnsemblPlants" id="Pp3c4_16100V3.2">
    <property type="protein sequence ID" value="Pp3c4_16100V3.2"/>
    <property type="gene ID" value="Pp3c4_16100"/>
</dbReference>
<evidence type="ECO:0000256" key="6">
    <source>
        <dbReference type="SAM" id="Phobius"/>
    </source>
</evidence>
<accession>A0A7I4DI50</accession>
<gene>
    <name evidence="7" type="primary">LOC112281736</name>
</gene>
<dbReference type="InterPro" id="IPR030491">
    <property type="entry name" value="TBP_CS"/>
</dbReference>
<dbReference type="Gene3D" id="3.30.310.10">
    <property type="entry name" value="TATA-Binding Protein"/>
    <property type="match status" value="2"/>
</dbReference>
<evidence type="ECO:0000256" key="5">
    <source>
        <dbReference type="ARBA" id="ARBA00023242"/>
    </source>
</evidence>
<reference evidence="7" key="3">
    <citation type="submission" date="2020-12" db="UniProtKB">
        <authorList>
            <consortium name="EnsemblPlants"/>
        </authorList>
    </citation>
    <scope>IDENTIFICATION</scope>
</reference>
<dbReference type="FunCoup" id="A0A7I4DI50">
    <property type="interactions" value="4498"/>
</dbReference>
<keyword evidence="3" id="KW-0238">DNA-binding</keyword>
<evidence type="ECO:0000256" key="4">
    <source>
        <dbReference type="ARBA" id="ARBA00023163"/>
    </source>
</evidence>
<feature type="transmembrane region" description="Helical" evidence="6">
    <location>
        <begin position="228"/>
        <end position="250"/>
    </location>
</feature>
<keyword evidence="6" id="KW-1133">Transmembrane helix</keyword>
<dbReference type="PANTHER" id="PTHR10126">
    <property type="entry name" value="TATA-BOX BINDING PROTEIN"/>
    <property type="match status" value="1"/>
</dbReference>
<dbReference type="OMA" id="VYRMDEP"/>
<evidence type="ECO:0000256" key="2">
    <source>
        <dbReference type="ARBA" id="ARBA00005560"/>
    </source>
</evidence>
<dbReference type="InterPro" id="IPR033710">
    <property type="entry name" value="TBP_eukaryotic"/>
</dbReference>
<dbReference type="InterPro" id="IPR012295">
    <property type="entry name" value="TBP_dom_sf"/>
</dbReference>
<dbReference type="InParanoid" id="A0A7I4DI50"/>
<protein>
    <submittedName>
        <fullName evidence="7">Uncharacterized protein</fullName>
    </submittedName>
</protein>
<dbReference type="PRINTS" id="PR00686">
    <property type="entry name" value="TIFACTORIID"/>
</dbReference>
<dbReference type="EMBL" id="ABEU02000004">
    <property type="status" value="NOT_ANNOTATED_CDS"/>
    <property type="molecule type" value="Genomic_DNA"/>
</dbReference>
<dbReference type="Gramene" id="Pp3c4_16100V3.2">
    <property type="protein sequence ID" value="Pp3c4_16100V3.2"/>
    <property type="gene ID" value="Pp3c4_16100"/>
</dbReference>
<evidence type="ECO:0000313" key="8">
    <source>
        <dbReference type="Proteomes" id="UP000006727"/>
    </source>
</evidence>
<reference evidence="7 8" key="2">
    <citation type="journal article" date="2018" name="Plant J.">
        <title>The Physcomitrella patens chromosome-scale assembly reveals moss genome structure and evolution.</title>
        <authorList>
            <person name="Lang D."/>
            <person name="Ullrich K.K."/>
            <person name="Murat F."/>
            <person name="Fuchs J."/>
            <person name="Jenkins J."/>
            <person name="Haas F.B."/>
            <person name="Piednoel M."/>
            <person name="Gundlach H."/>
            <person name="Van Bel M."/>
            <person name="Meyberg R."/>
            <person name="Vives C."/>
            <person name="Morata J."/>
            <person name="Symeonidi A."/>
            <person name="Hiss M."/>
            <person name="Muchero W."/>
            <person name="Kamisugi Y."/>
            <person name="Saleh O."/>
            <person name="Blanc G."/>
            <person name="Decker E.L."/>
            <person name="van Gessel N."/>
            <person name="Grimwood J."/>
            <person name="Hayes R.D."/>
            <person name="Graham S.W."/>
            <person name="Gunter L.E."/>
            <person name="McDaniel S.F."/>
            <person name="Hoernstein S.N.W."/>
            <person name="Larsson A."/>
            <person name="Li F.W."/>
            <person name="Perroud P.F."/>
            <person name="Phillips J."/>
            <person name="Ranjan P."/>
            <person name="Rokshar D.S."/>
            <person name="Rothfels C.J."/>
            <person name="Schneider L."/>
            <person name="Shu S."/>
            <person name="Stevenson D.W."/>
            <person name="Thummler F."/>
            <person name="Tillich M."/>
            <person name="Villarreal Aguilar J.C."/>
            <person name="Widiez T."/>
            <person name="Wong G.K."/>
            <person name="Wymore A."/>
            <person name="Zhang Y."/>
            <person name="Zimmer A.D."/>
            <person name="Quatrano R.S."/>
            <person name="Mayer K.F.X."/>
            <person name="Goodstein D."/>
            <person name="Casacuberta J.M."/>
            <person name="Vandepoele K."/>
            <person name="Reski R."/>
            <person name="Cuming A.C."/>
            <person name="Tuskan G.A."/>
            <person name="Maumus F."/>
            <person name="Salse J."/>
            <person name="Schmutz J."/>
            <person name="Rensing S.A."/>
        </authorList>
    </citation>
    <scope>NUCLEOTIDE SEQUENCE [LARGE SCALE GENOMIC DNA]</scope>
    <source>
        <strain evidence="7 8">cv. Gransden 2004</strain>
    </source>
</reference>